<gene>
    <name evidence="6" type="primary">LOC104732706</name>
</gene>
<evidence type="ECO:0000256" key="3">
    <source>
        <dbReference type="ARBA" id="ARBA00022821"/>
    </source>
</evidence>
<protein>
    <submittedName>
        <fullName evidence="6">Disease resistance protein RML1A-like isoform X1</fullName>
    </submittedName>
</protein>
<evidence type="ECO:0000313" key="6">
    <source>
        <dbReference type="RefSeq" id="XP_010450584.1"/>
    </source>
</evidence>
<dbReference type="InterPro" id="IPR044974">
    <property type="entry name" value="Disease_R_plants"/>
</dbReference>
<dbReference type="PRINTS" id="PR00364">
    <property type="entry name" value="DISEASERSIST"/>
</dbReference>
<dbReference type="Gene3D" id="3.40.50.10140">
    <property type="entry name" value="Toll/interleukin-1 receptor homology (TIR) domain"/>
    <property type="match status" value="1"/>
</dbReference>
<dbReference type="InterPro" id="IPR002182">
    <property type="entry name" value="NB-ARC"/>
</dbReference>
<evidence type="ECO:0000256" key="1">
    <source>
        <dbReference type="ARBA" id="ARBA00022614"/>
    </source>
</evidence>
<keyword evidence="2" id="KW-0677">Repeat</keyword>
<dbReference type="PROSITE" id="PS50104">
    <property type="entry name" value="TIR"/>
    <property type="match status" value="1"/>
</dbReference>
<dbReference type="Gene3D" id="1.10.8.430">
    <property type="entry name" value="Helical domain of apoptotic protease-activating factors"/>
    <property type="match status" value="1"/>
</dbReference>
<proteinExistence type="predicted"/>
<feature type="domain" description="TIR" evidence="4">
    <location>
        <begin position="13"/>
        <end position="186"/>
    </location>
</feature>
<organism evidence="5 6">
    <name type="scientific">Camelina sativa</name>
    <name type="common">False flax</name>
    <name type="synonym">Myagrum sativum</name>
    <dbReference type="NCBI Taxonomy" id="90675"/>
    <lineage>
        <taxon>Eukaryota</taxon>
        <taxon>Viridiplantae</taxon>
        <taxon>Streptophyta</taxon>
        <taxon>Embryophyta</taxon>
        <taxon>Tracheophyta</taxon>
        <taxon>Spermatophyta</taxon>
        <taxon>Magnoliopsida</taxon>
        <taxon>eudicotyledons</taxon>
        <taxon>Gunneridae</taxon>
        <taxon>Pentapetalae</taxon>
        <taxon>rosids</taxon>
        <taxon>malvids</taxon>
        <taxon>Brassicales</taxon>
        <taxon>Brassicaceae</taxon>
        <taxon>Camelineae</taxon>
        <taxon>Camelina</taxon>
    </lineage>
</organism>
<dbReference type="InterPro" id="IPR000157">
    <property type="entry name" value="TIR_dom"/>
</dbReference>
<evidence type="ECO:0000259" key="4">
    <source>
        <dbReference type="PROSITE" id="PS50104"/>
    </source>
</evidence>
<dbReference type="InterPro" id="IPR058192">
    <property type="entry name" value="WHD_ROQ1-like"/>
</dbReference>
<sequence>MDTMINLEVKELTRYHVFSSFHGPDVRSGFLSHLHNYFASKGITTFNDQEMERGHTIGPGLVQVIKESRVSIVVLSKKYASSGWCLDELVEILKCKEASGQAVLTIFYKVDPSDVRKQRGDFGNTFKKTCEGKTDEVKQRWSNALAYIATVAGRHSLNWFVFSLGSMRANEAEMIQKIAIDISNKLNVTPSRDFEGMVGLEAHLTELNTLLCLESDDVMMIGIWGPGGIGKTTIARALFNQLSTNFRLSCFMRNLKGVDDWDSKLYLQNKLLSKILNQKDIKIHQLGAIKEWLHNQRVLIILDDVDDLEQLEVLAKETSWFGSGSRIIVTLKDKKILKAHGINDIYHVDFPSEEEALEMLCLSAFKQNSPQDGFEELARKVIKLCGNLPLALRVVGSSLYRESEDEWRLQLYGIETNLDRKLVDVLRVGYDKLLEKHQSLFRHIACFFNHKSVDYMTAMLADSTLDVKNGLNTLAAKSLVYISTNGWITMHCLLQQLGKQVVVQQSDEPGKRQFLVEAKEICDVLANETVRSYLYILPIL</sequence>
<accession>A0ABM0V4D6</accession>
<reference evidence="6" key="2">
    <citation type="submission" date="2025-08" db="UniProtKB">
        <authorList>
            <consortium name="RefSeq"/>
        </authorList>
    </citation>
    <scope>IDENTIFICATION</scope>
    <source>
        <tissue evidence="6">Leaf</tissue>
    </source>
</reference>
<evidence type="ECO:0000256" key="2">
    <source>
        <dbReference type="ARBA" id="ARBA00022737"/>
    </source>
</evidence>
<dbReference type="Gene3D" id="3.40.50.300">
    <property type="entry name" value="P-loop containing nucleotide triphosphate hydrolases"/>
    <property type="match status" value="1"/>
</dbReference>
<dbReference type="InterPro" id="IPR027417">
    <property type="entry name" value="P-loop_NTPase"/>
</dbReference>
<dbReference type="SMART" id="SM00255">
    <property type="entry name" value="TIR"/>
    <property type="match status" value="1"/>
</dbReference>
<dbReference type="Proteomes" id="UP000694864">
    <property type="component" value="Chromosome 12"/>
</dbReference>
<dbReference type="InterPro" id="IPR042197">
    <property type="entry name" value="Apaf_helical"/>
</dbReference>
<dbReference type="InterPro" id="IPR035897">
    <property type="entry name" value="Toll_tir_struct_dom_sf"/>
</dbReference>
<dbReference type="Pfam" id="PF23282">
    <property type="entry name" value="WHD_ROQ1"/>
    <property type="match status" value="1"/>
</dbReference>
<dbReference type="SUPFAM" id="SSF52540">
    <property type="entry name" value="P-loop containing nucleoside triphosphate hydrolases"/>
    <property type="match status" value="1"/>
</dbReference>
<dbReference type="Pfam" id="PF01582">
    <property type="entry name" value="TIR"/>
    <property type="match status" value="1"/>
</dbReference>
<dbReference type="Pfam" id="PF00931">
    <property type="entry name" value="NB-ARC"/>
    <property type="match status" value="1"/>
</dbReference>
<dbReference type="PANTHER" id="PTHR11017">
    <property type="entry name" value="LEUCINE-RICH REPEAT-CONTAINING PROTEIN"/>
    <property type="match status" value="1"/>
</dbReference>
<keyword evidence="1" id="KW-0433">Leucine-rich repeat</keyword>
<reference evidence="5" key="1">
    <citation type="journal article" date="2014" name="Nat. Commun.">
        <title>The emerging biofuel crop Camelina sativa retains a highly undifferentiated hexaploid genome structure.</title>
        <authorList>
            <person name="Kagale S."/>
            <person name="Koh C."/>
            <person name="Nixon J."/>
            <person name="Bollina V."/>
            <person name="Clarke W.E."/>
            <person name="Tuteja R."/>
            <person name="Spillane C."/>
            <person name="Robinson S.J."/>
            <person name="Links M.G."/>
            <person name="Clarke C."/>
            <person name="Higgins E.E."/>
            <person name="Huebert T."/>
            <person name="Sharpe A.G."/>
            <person name="Parkin I.A."/>
        </authorList>
    </citation>
    <scope>NUCLEOTIDE SEQUENCE [LARGE SCALE GENOMIC DNA]</scope>
    <source>
        <strain evidence="5">cv. DH55</strain>
    </source>
</reference>
<evidence type="ECO:0000313" key="5">
    <source>
        <dbReference type="Proteomes" id="UP000694864"/>
    </source>
</evidence>
<dbReference type="PANTHER" id="PTHR11017:SF542">
    <property type="entry name" value="DISEASE RESISTANCE PROTEIN (TIR-NBS-LRR CLASS) FAMILY"/>
    <property type="match status" value="1"/>
</dbReference>
<dbReference type="InterPro" id="IPR036390">
    <property type="entry name" value="WH_DNA-bd_sf"/>
</dbReference>
<dbReference type="GeneID" id="104732706"/>
<keyword evidence="5" id="KW-1185">Reference proteome</keyword>
<keyword evidence="3" id="KW-0611">Plant defense</keyword>
<dbReference type="SUPFAM" id="SSF52200">
    <property type="entry name" value="Toll/Interleukin receptor TIR domain"/>
    <property type="match status" value="1"/>
</dbReference>
<dbReference type="SUPFAM" id="SSF46785">
    <property type="entry name" value="Winged helix' DNA-binding domain"/>
    <property type="match status" value="1"/>
</dbReference>
<dbReference type="RefSeq" id="XP_010450584.1">
    <property type="nucleotide sequence ID" value="XM_010452282.2"/>
</dbReference>
<name>A0ABM0V4D6_CAMSA</name>